<dbReference type="InterPro" id="IPR025589">
    <property type="entry name" value="Toprim_C_rpt"/>
</dbReference>
<dbReference type="InterPro" id="IPR023405">
    <property type="entry name" value="Topo_IA_core_domain"/>
</dbReference>
<evidence type="ECO:0000256" key="3">
    <source>
        <dbReference type="ARBA" id="ARBA00012891"/>
    </source>
</evidence>
<dbReference type="Gene3D" id="1.10.460.10">
    <property type="entry name" value="Topoisomerase I, domain 2"/>
    <property type="match status" value="1"/>
</dbReference>
<protein>
    <recommendedName>
        <fullName evidence="3">DNA topoisomerase</fullName>
        <ecNumber evidence="3">5.6.2.1</ecNumber>
    </recommendedName>
</protein>
<dbReference type="InterPro" id="IPR028612">
    <property type="entry name" value="Topoisom_1_IA"/>
</dbReference>
<dbReference type="InterPro" id="IPR003602">
    <property type="entry name" value="Topo_IA_DNA-bd_dom"/>
</dbReference>
<dbReference type="AlphaFoldDB" id="A0A9I9CHI7"/>
<dbReference type="NCBIfam" id="TIGR01051">
    <property type="entry name" value="topA_bact"/>
    <property type="match status" value="1"/>
</dbReference>
<dbReference type="InterPro" id="IPR013497">
    <property type="entry name" value="Topo_IA_cen"/>
</dbReference>
<keyword evidence="7" id="KW-0238">DNA-binding</keyword>
<dbReference type="GO" id="GO:0046872">
    <property type="term" value="F:metal ion binding"/>
    <property type="evidence" value="ECO:0007669"/>
    <property type="project" value="UniProtKB-KW"/>
</dbReference>
<proteinExistence type="inferred from homology"/>
<dbReference type="GO" id="GO:0006265">
    <property type="term" value="P:DNA topological change"/>
    <property type="evidence" value="ECO:0007669"/>
    <property type="project" value="InterPro"/>
</dbReference>
<dbReference type="EnsemblPlants" id="MELO3C003609.2.1">
    <property type="protein sequence ID" value="MELO3C003609.2.1"/>
    <property type="gene ID" value="MELO3C003609.2"/>
</dbReference>
<evidence type="ECO:0000256" key="8">
    <source>
        <dbReference type="ARBA" id="ARBA00023235"/>
    </source>
</evidence>
<dbReference type="InterPro" id="IPR006171">
    <property type="entry name" value="TOPRIM_dom"/>
</dbReference>
<comment type="catalytic activity">
    <reaction evidence="1">
        <text>ATP-independent breakage of single-stranded DNA, followed by passage and rejoining.</text>
        <dbReference type="EC" id="5.6.2.1"/>
    </reaction>
</comment>
<dbReference type="SUPFAM" id="SSF56712">
    <property type="entry name" value="Prokaryotic type I DNA topoisomerase"/>
    <property type="match status" value="1"/>
</dbReference>
<evidence type="ECO:0000256" key="1">
    <source>
        <dbReference type="ARBA" id="ARBA00000213"/>
    </source>
</evidence>
<dbReference type="GO" id="GO:0003917">
    <property type="term" value="F:DNA topoisomerase type I (single strand cut, ATP-independent) activity"/>
    <property type="evidence" value="ECO:0007669"/>
    <property type="project" value="UniProtKB-EC"/>
</dbReference>
<dbReference type="SMART" id="SM00493">
    <property type="entry name" value="TOPRIM"/>
    <property type="match status" value="1"/>
</dbReference>
<dbReference type="Pfam" id="PF01131">
    <property type="entry name" value="Topoisom_bac"/>
    <property type="match status" value="1"/>
</dbReference>
<evidence type="ECO:0000256" key="7">
    <source>
        <dbReference type="ARBA" id="ARBA00023125"/>
    </source>
</evidence>
<dbReference type="PROSITE" id="PS00396">
    <property type="entry name" value="TOPO_IA_1"/>
    <property type="match status" value="1"/>
</dbReference>
<dbReference type="Gene3D" id="3.40.50.140">
    <property type="match status" value="1"/>
</dbReference>
<feature type="compositionally biased region" description="Basic and acidic residues" evidence="9">
    <location>
        <begin position="357"/>
        <end position="370"/>
    </location>
</feature>
<keyword evidence="4" id="KW-0479">Metal-binding</keyword>
<evidence type="ECO:0000256" key="5">
    <source>
        <dbReference type="ARBA" id="ARBA00022842"/>
    </source>
</evidence>
<organism evidence="12">
    <name type="scientific">Cucumis melo</name>
    <name type="common">Muskmelon</name>
    <dbReference type="NCBI Taxonomy" id="3656"/>
    <lineage>
        <taxon>Eukaryota</taxon>
        <taxon>Viridiplantae</taxon>
        <taxon>Streptophyta</taxon>
        <taxon>Embryophyta</taxon>
        <taxon>Tracheophyta</taxon>
        <taxon>Spermatophyta</taxon>
        <taxon>Magnoliopsida</taxon>
        <taxon>eudicotyledons</taxon>
        <taxon>Gunneridae</taxon>
        <taxon>Pentapetalae</taxon>
        <taxon>rosids</taxon>
        <taxon>fabids</taxon>
        <taxon>Cucurbitales</taxon>
        <taxon>Cucurbitaceae</taxon>
        <taxon>Benincaseae</taxon>
        <taxon>Cucumis</taxon>
    </lineage>
</organism>
<dbReference type="InterPro" id="IPR013824">
    <property type="entry name" value="Topo_IA_cen_sub1"/>
</dbReference>
<accession>A0A9I9CHI7</accession>
<reference evidence="12" key="1">
    <citation type="submission" date="2023-03" db="UniProtKB">
        <authorList>
            <consortium name="EnsemblPlants"/>
        </authorList>
    </citation>
    <scope>IDENTIFICATION</scope>
</reference>
<keyword evidence="8" id="KW-0413">Isomerase</keyword>
<feature type="compositionally biased region" description="Polar residues" evidence="9">
    <location>
        <begin position="249"/>
        <end position="268"/>
    </location>
</feature>
<dbReference type="Gene3D" id="1.10.290.10">
    <property type="entry name" value="Topoisomerase I, domain 4"/>
    <property type="match status" value="1"/>
</dbReference>
<dbReference type="PROSITE" id="PS52039">
    <property type="entry name" value="TOPO_IA_2"/>
    <property type="match status" value="1"/>
</dbReference>
<name>A0A9I9CHI7_CUCME</name>
<dbReference type="Pfam" id="PF13368">
    <property type="entry name" value="Toprim_C_rpt"/>
    <property type="match status" value="2"/>
</dbReference>
<dbReference type="PRINTS" id="PR00417">
    <property type="entry name" value="PRTPISMRASEI"/>
</dbReference>
<evidence type="ECO:0000256" key="9">
    <source>
        <dbReference type="SAM" id="MobiDB-lite"/>
    </source>
</evidence>
<keyword evidence="5" id="KW-0460">Magnesium</keyword>
<dbReference type="GO" id="GO:0003677">
    <property type="term" value="F:DNA binding"/>
    <property type="evidence" value="ECO:0007669"/>
    <property type="project" value="UniProtKB-KW"/>
</dbReference>
<dbReference type="InterPro" id="IPR003601">
    <property type="entry name" value="Topo_IA_2"/>
</dbReference>
<evidence type="ECO:0000313" key="12">
    <source>
        <dbReference type="EnsemblPlants" id="MELO3C003609.2.1"/>
    </source>
</evidence>
<dbReference type="PROSITE" id="PS50880">
    <property type="entry name" value="TOPRIM"/>
    <property type="match status" value="1"/>
</dbReference>
<sequence>PNGVARGWLLYLPQNPSLQNPLSLPPLFFLSQTLFIPFSLLEREKLAERSFEEPKSMSQLQRSLSLASSSSNAISSSVFSTALSAFSSSRLRHFSTKLQGSTLQNYTSKCIPVLPFPTACSSARCSQLIFRKGGVTFAVKTERAKAGQYRACDGPSVFTLYSRLPLRFPHSAASPNASNQQLLNCTFTHKLPNYRAFGRKFFSNTTEASSGTKNKNVKYLRNGTSTIEGLNKKSKGAKPVATSRKKTRISASAPSGSTHVDGTNSSDQLVGATKEANLVSSNSSSSIRRASKGLNEKKSWSKKKKKAISSTNDADVEAVCKDSQSKSFGSSNTDQDVVQDPKKEAISSTIRKASKGLNEKKSWSKNKKEAISSTNDADVEAVCKDGQSKSFGSSNTDQDVVQDPKKNVTKGTSKDSGSTKQQSNKKKCNSSRNKEATKGANKLQQKPNVIVDTRGTSQGKTTFKQLYPPMGKSVLVVESVTKAKVIQDYLGDMFVVLPSHGHVRDLAARSGSVRPEDDFIMVWEVPSAAWTHLKSIELSLNGAENLILASDPDQEGEAIAWHIIEMLQHQHALHEGISIARVVFHEITEASIKSALQSPRVIDENLVQAYLARRALDYLIGFNISPLLWKKLPGCRSPGRVQSAALALICDRETEIDKFQAQEYWTIDVKLNQKDPCSSVEDFAVPAHLTHFDSKKLNQFPISSNMEAKNIETALKSVNFQVLSSRKNIVQTNPPMPYITSTLQQDAAKKFNFPATYTMKLAQKLYEGIQLADGKAAGLITYPRTDGLHISDEAVKDIHSLIMQRFGQDFVSKSGHKYFKKVKNAQEADEAIRPTDVQRLPSMLVGTLDEDSHKLYSLIWLRTMACQMEPSITEEIKIDCGLADESIIARSTCSRVQFRGFRVVFEDPEVHAVKHKDHEESGRDELFRILNPLKPGDRLSLLAVELEEHFTQPPPRYTEGTLVKRMEELGIGRPSTYATALKVLEDRNYVAVKSHLLHPEFRGRIVSAFLCHHFSGITDYSSTADLENKLDNVSAGLTEWKRLLRDCWNQISSSCKRANNVNIYQVEKMLEKKYGDFLFSFLPNNSRACPSCPDGTLSFKVSGCGIGYYIGCDRQPTCKYVAKTFFGEDEDKDPFQYDGIDFLNYKNVPFQILLKNGPFGFYVQLGEDRKGYVPKRASLSEIKDKNSITLDVAIDRLRYPITLGKHPKDGQPVIVKIARVGFTVRHGRTIASVPKSVKPGSLTLAKALKLLSSSKVRRIGRPKGPNKVDDEFY</sequence>
<dbReference type="CDD" id="cd00186">
    <property type="entry name" value="TOP1Ac"/>
    <property type="match status" value="1"/>
</dbReference>
<dbReference type="PANTHER" id="PTHR42785:SF1">
    <property type="entry name" value="DNA TOPOISOMERASE"/>
    <property type="match status" value="1"/>
</dbReference>
<feature type="region of interest" description="Disordered" evidence="9">
    <location>
        <begin position="228"/>
        <end position="446"/>
    </location>
</feature>
<evidence type="ECO:0000259" key="11">
    <source>
        <dbReference type="PROSITE" id="PS52039"/>
    </source>
</evidence>
<dbReference type="InterPro" id="IPR023406">
    <property type="entry name" value="Topo_IA_AS"/>
</dbReference>
<feature type="domain" description="Toprim" evidence="10">
    <location>
        <begin position="472"/>
        <end position="587"/>
    </location>
</feature>
<keyword evidence="6" id="KW-0799">Topoisomerase</keyword>
<feature type="compositionally biased region" description="Polar residues" evidence="9">
    <location>
        <begin position="409"/>
        <end position="419"/>
    </location>
</feature>
<dbReference type="InterPro" id="IPR013826">
    <property type="entry name" value="Topo_IA_cen_sub3"/>
</dbReference>
<evidence type="ECO:0000256" key="2">
    <source>
        <dbReference type="ARBA" id="ARBA00009446"/>
    </source>
</evidence>
<feature type="compositionally biased region" description="Polar residues" evidence="9">
    <location>
        <begin position="388"/>
        <end position="399"/>
    </location>
</feature>
<dbReference type="PANTHER" id="PTHR42785">
    <property type="entry name" value="DNA TOPOISOMERASE, TYPE IA, CORE"/>
    <property type="match status" value="1"/>
</dbReference>
<dbReference type="Gramene" id="MELO3C003609.2.1">
    <property type="protein sequence ID" value="MELO3C003609.2.1"/>
    <property type="gene ID" value="MELO3C003609.2"/>
</dbReference>
<comment type="similarity">
    <text evidence="2">Belongs to the type IA topoisomerase family.</text>
</comment>
<dbReference type="HAMAP" id="MF_00952">
    <property type="entry name" value="Topoisom_1_prok"/>
    <property type="match status" value="1"/>
</dbReference>
<dbReference type="InterPro" id="IPR000380">
    <property type="entry name" value="Topo_IA"/>
</dbReference>
<feature type="compositionally biased region" description="Polar residues" evidence="9">
    <location>
        <begin position="325"/>
        <end position="336"/>
    </location>
</feature>
<feature type="domain" description="Topo IA-type catalytic" evidence="11">
    <location>
        <begin position="603"/>
        <end position="1055"/>
    </location>
</feature>
<evidence type="ECO:0000259" key="10">
    <source>
        <dbReference type="PROSITE" id="PS50880"/>
    </source>
</evidence>
<evidence type="ECO:0000256" key="4">
    <source>
        <dbReference type="ARBA" id="ARBA00022723"/>
    </source>
</evidence>
<dbReference type="InterPro" id="IPR013825">
    <property type="entry name" value="Topo_IA_cen_sub2"/>
</dbReference>
<dbReference type="GO" id="GO:0003729">
    <property type="term" value="F:mRNA binding"/>
    <property type="evidence" value="ECO:0007669"/>
    <property type="project" value="EnsemblPlants"/>
</dbReference>
<dbReference type="SMART" id="SM00436">
    <property type="entry name" value="TOP1Bc"/>
    <property type="match status" value="1"/>
</dbReference>
<dbReference type="SMART" id="SM00437">
    <property type="entry name" value="TOP1Ac"/>
    <property type="match status" value="1"/>
</dbReference>
<dbReference type="Gene3D" id="2.70.20.10">
    <property type="entry name" value="Topoisomerase I, domain 3"/>
    <property type="match status" value="1"/>
</dbReference>
<dbReference type="Pfam" id="PF01751">
    <property type="entry name" value="Toprim"/>
    <property type="match status" value="1"/>
</dbReference>
<dbReference type="InterPro" id="IPR005733">
    <property type="entry name" value="TopoI_bac-type"/>
</dbReference>
<dbReference type="EC" id="5.6.2.1" evidence="3"/>
<evidence type="ECO:0000256" key="6">
    <source>
        <dbReference type="ARBA" id="ARBA00023029"/>
    </source>
</evidence>